<dbReference type="SUPFAM" id="SSF53098">
    <property type="entry name" value="Ribonuclease H-like"/>
    <property type="match status" value="1"/>
</dbReference>
<dbReference type="InParanoid" id="K1QEI8"/>
<dbReference type="InterPro" id="IPR057617">
    <property type="entry name" value="PML_C"/>
</dbReference>
<dbReference type="GO" id="GO:0008296">
    <property type="term" value="F:3'-5'-DNA exonuclease activity"/>
    <property type="evidence" value="ECO:0007669"/>
    <property type="project" value="TreeGrafter"/>
</dbReference>
<keyword evidence="3" id="KW-0479">Metal-binding</keyword>
<accession>K1QEI8</accession>
<gene>
    <name evidence="9" type="ORF">CGI_10017495</name>
</gene>
<dbReference type="GO" id="GO:0006308">
    <property type="term" value="P:DNA catabolic process"/>
    <property type="evidence" value="ECO:0007669"/>
    <property type="project" value="TreeGrafter"/>
</dbReference>
<evidence type="ECO:0000256" key="7">
    <source>
        <dbReference type="ARBA" id="ARBA00025769"/>
    </source>
</evidence>
<dbReference type="SMART" id="SM00479">
    <property type="entry name" value="EXOIII"/>
    <property type="match status" value="1"/>
</dbReference>
<dbReference type="GO" id="GO:0003676">
    <property type="term" value="F:nucleic acid binding"/>
    <property type="evidence" value="ECO:0007669"/>
    <property type="project" value="InterPro"/>
</dbReference>
<evidence type="ECO:0000256" key="6">
    <source>
        <dbReference type="ARBA" id="ARBA00022842"/>
    </source>
</evidence>
<dbReference type="InterPro" id="IPR013520">
    <property type="entry name" value="Ribonucl_H"/>
</dbReference>
<keyword evidence="5" id="KW-0269">Exonuclease</keyword>
<reference evidence="9" key="1">
    <citation type="journal article" date="2012" name="Nature">
        <title>The oyster genome reveals stress adaptation and complexity of shell formation.</title>
        <authorList>
            <person name="Zhang G."/>
            <person name="Fang X."/>
            <person name="Guo X."/>
            <person name="Li L."/>
            <person name="Luo R."/>
            <person name="Xu F."/>
            <person name="Yang P."/>
            <person name="Zhang L."/>
            <person name="Wang X."/>
            <person name="Qi H."/>
            <person name="Xiong Z."/>
            <person name="Que H."/>
            <person name="Xie Y."/>
            <person name="Holland P.W."/>
            <person name="Paps J."/>
            <person name="Zhu Y."/>
            <person name="Wu F."/>
            <person name="Chen Y."/>
            <person name="Wang J."/>
            <person name="Peng C."/>
            <person name="Meng J."/>
            <person name="Yang L."/>
            <person name="Liu J."/>
            <person name="Wen B."/>
            <person name="Zhang N."/>
            <person name="Huang Z."/>
            <person name="Zhu Q."/>
            <person name="Feng Y."/>
            <person name="Mount A."/>
            <person name="Hedgecock D."/>
            <person name="Xu Z."/>
            <person name="Liu Y."/>
            <person name="Domazet-Loso T."/>
            <person name="Du Y."/>
            <person name="Sun X."/>
            <person name="Zhang S."/>
            <person name="Liu B."/>
            <person name="Cheng P."/>
            <person name="Jiang X."/>
            <person name="Li J."/>
            <person name="Fan D."/>
            <person name="Wang W."/>
            <person name="Fu W."/>
            <person name="Wang T."/>
            <person name="Wang B."/>
            <person name="Zhang J."/>
            <person name="Peng Z."/>
            <person name="Li Y."/>
            <person name="Li N."/>
            <person name="Wang J."/>
            <person name="Chen M."/>
            <person name="He Y."/>
            <person name="Tan F."/>
            <person name="Song X."/>
            <person name="Zheng Q."/>
            <person name="Huang R."/>
            <person name="Yang H."/>
            <person name="Du X."/>
            <person name="Chen L."/>
            <person name="Yang M."/>
            <person name="Gaffney P.M."/>
            <person name="Wang S."/>
            <person name="Luo L."/>
            <person name="She Z."/>
            <person name="Ming Y."/>
            <person name="Huang W."/>
            <person name="Zhang S."/>
            <person name="Huang B."/>
            <person name="Zhang Y."/>
            <person name="Qu T."/>
            <person name="Ni P."/>
            <person name="Miao G."/>
            <person name="Wang J."/>
            <person name="Wang Q."/>
            <person name="Steinberg C.E."/>
            <person name="Wang H."/>
            <person name="Li N."/>
            <person name="Qian L."/>
            <person name="Zhang G."/>
            <person name="Li Y."/>
            <person name="Yang H."/>
            <person name="Liu X."/>
            <person name="Wang J."/>
            <person name="Yin Y."/>
            <person name="Wang J."/>
        </authorList>
    </citation>
    <scope>NUCLEOTIDE SEQUENCE [LARGE SCALE GENOMIC DNA]</scope>
    <source>
        <strain evidence="9">05x7-T-G4-1.051#20</strain>
    </source>
</reference>
<keyword evidence="6" id="KW-0460">Magnesium</keyword>
<feature type="compositionally biased region" description="Basic and acidic residues" evidence="8">
    <location>
        <begin position="1"/>
        <end position="10"/>
    </location>
</feature>
<dbReference type="InterPro" id="IPR012337">
    <property type="entry name" value="RNaseH-like_sf"/>
</dbReference>
<evidence type="ECO:0000256" key="5">
    <source>
        <dbReference type="ARBA" id="ARBA00022839"/>
    </source>
</evidence>
<dbReference type="HOGENOM" id="CLU_354611_0_0_1"/>
<dbReference type="EMBL" id="JH816911">
    <property type="protein sequence ID" value="EKC32343.1"/>
    <property type="molecule type" value="Genomic_DNA"/>
</dbReference>
<name>K1QEI8_MAGGI</name>
<comment type="similarity">
    <text evidence="7">Belongs to the exonuclease superfamily. TREX family.</text>
</comment>
<dbReference type="InterPro" id="IPR049012">
    <property type="entry name" value="Mutator_transp_dom"/>
</dbReference>
<protein>
    <submittedName>
        <fullName evidence="9">Putative transcription factor PML</fullName>
    </submittedName>
</protein>
<dbReference type="PANTHER" id="PTHR13058:SF22">
    <property type="entry name" value="EXODEOXYRIBONUCLEASE III"/>
    <property type="match status" value="1"/>
</dbReference>
<feature type="region of interest" description="Disordered" evidence="8">
    <location>
        <begin position="1"/>
        <end position="22"/>
    </location>
</feature>
<evidence type="ECO:0000256" key="1">
    <source>
        <dbReference type="ARBA" id="ARBA00001946"/>
    </source>
</evidence>
<dbReference type="InterPro" id="IPR040393">
    <property type="entry name" value="TREX1/2"/>
</dbReference>
<evidence type="ECO:0000256" key="2">
    <source>
        <dbReference type="ARBA" id="ARBA00022722"/>
    </source>
</evidence>
<dbReference type="PANTHER" id="PTHR13058">
    <property type="entry name" value="THREE PRIME REPAIR EXONUCLEASE 1, 2"/>
    <property type="match status" value="1"/>
</dbReference>
<keyword evidence="4" id="KW-0378">Hydrolase</keyword>
<organism evidence="9">
    <name type="scientific">Magallana gigas</name>
    <name type="common">Pacific oyster</name>
    <name type="synonym">Crassostrea gigas</name>
    <dbReference type="NCBI Taxonomy" id="29159"/>
    <lineage>
        <taxon>Eukaryota</taxon>
        <taxon>Metazoa</taxon>
        <taxon>Spiralia</taxon>
        <taxon>Lophotrochozoa</taxon>
        <taxon>Mollusca</taxon>
        <taxon>Bivalvia</taxon>
        <taxon>Autobranchia</taxon>
        <taxon>Pteriomorphia</taxon>
        <taxon>Ostreida</taxon>
        <taxon>Ostreoidea</taxon>
        <taxon>Ostreidae</taxon>
        <taxon>Magallana</taxon>
    </lineage>
</organism>
<evidence type="ECO:0000256" key="8">
    <source>
        <dbReference type="SAM" id="MobiDB-lite"/>
    </source>
</evidence>
<feature type="compositionally biased region" description="Basic residues" evidence="8">
    <location>
        <begin position="11"/>
        <end position="22"/>
    </location>
</feature>
<dbReference type="InterPro" id="IPR036397">
    <property type="entry name" value="RNaseH_sf"/>
</dbReference>
<dbReference type="AlphaFoldDB" id="K1QEI8"/>
<dbReference type="CDD" id="cd06127">
    <property type="entry name" value="DEDDh"/>
    <property type="match status" value="1"/>
</dbReference>
<evidence type="ECO:0000256" key="3">
    <source>
        <dbReference type="ARBA" id="ARBA00022723"/>
    </source>
</evidence>
<dbReference type="Pfam" id="PF25244">
    <property type="entry name" value="PML_C"/>
    <property type="match status" value="1"/>
</dbReference>
<dbReference type="Pfam" id="PF00929">
    <property type="entry name" value="RNase_T"/>
    <property type="match status" value="1"/>
</dbReference>
<sequence length="792" mass="88831">MSAEEKDVSRKKNGTFAKKGHGKKVLGLRKGLNSRLASSNGDPLPPVQKHMDETCDTDCDIPVHIDHDYYGIQEEVIVCSDEVDEDSFVPDENTYDWRVGRRIVELGMLADGLRACKLCQFPLQLHNCISEKKFGLSHILNIKCENCELINDVATGSRHRTEKGGLAWDANTKLAAGVSYICQNYVCKALAILIRTDSHEDGIVVSFDGAWQKRGTGRAYNSLTGHASLIGNKTGKCVGYALKSKKCRICSAAKEKNVTPRKHNCKKNWKGSAKSMEPAMACEMLQSVLDQGEKVSTLVMDNDSTTIARVKSTVDQNITKRCDSNHTRKGFTASLIELSKAHKLLRNTKVRSHIERCEHSSCGSWCRGNEEGYKHKALPYGKPLDDRDLREALQSLMEKFSSKSSELAYMGSTQPNESFNYMAASKAPKRLFYGGSESLASRLSATVCQKNEGFEYMSELNKSCSVSPGTYTIRHMRRKDRKMQRKRLRVGQPDVKRRRLELKAERQSKNASQSVLEENLHTYPLVFFDLETGGLGRTSDIIQIAAKCKEKEFSIYAIPTRCISKEASAATCLTFDGNNLCYKGEAVPAVPPFEALIAFLNFLDSFNHPIIVGHNIQSFDLPILRHHLGSSNLLERFSGNITGFLDTLKISKKSLKDVNLSNYKQETLVQTLLGEEYEAHNAMADVTSLEKLYYSKLCLSDRTLCENIFYLSYYTCKESLEPLLRCKVLSALMLRKLVVNGLSLSHLRQIHTRDPENGLRNVFTEPLTENPKAARITKSAKVIQKVVEYFSL</sequence>
<dbReference type="Gene3D" id="3.30.420.10">
    <property type="entry name" value="Ribonuclease H-like superfamily/Ribonuclease H"/>
    <property type="match status" value="1"/>
</dbReference>
<dbReference type="GO" id="GO:0005737">
    <property type="term" value="C:cytoplasm"/>
    <property type="evidence" value="ECO:0007669"/>
    <property type="project" value="TreeGrafter"/>
</dbReference>
<evidence type="ECO:0000313" key="9">
    <source>
        <dbReference type="EMBL" id="EKC32343.1"/>
    </source>
</evidence>
<dbReference type="Pfam" id="PF20700">
    <property type="entry name" value="Mutator"/>
    <property type="match status" value="2"/>
</dbReference>
<proteinExistence type="inferred from homology"/>
<keyword evidence="2" id="KW-0540">Nuclease</keyword>
<comment type="cofactor">
    <cofactor evidence="1">
        <name>Mg(2+)</name>
        <dbReference type="ChEBI" id="CHEBI:18420"/>
    </cofactor>
</comment>
<dbReference type="GO" id="GO:0046872">
    <property type="term" value="F:metal ion binding"/>
    <property type="evidence" value="ECO:0007669"/>
    <property type="project" value="UniProtKB-KW"/>
</dbReference>
<evidence type="ECO:0000256" key="4">
    <source>
        <dbReference type="ARBA" id="ARBA00022801"/>
    </source>
</evidence>